<protein>
    <submittedName>
        <fullName evidence="2">Uncharacterized protein</fullName>
    </submittedName>
</protein>
<dbReference type="InterPro" id="IPR006311">
    <property type="entry name" value="TAT_signal"/>
</dbReference>
<organism evidence="2 3">
    <name type="scientific">Actinomadura mexicana</name>
    <dbReference type="NCBI Taxonomy" id="134959"/>
    <lineage>
        <taxon>Bacteria</taxon>
        <taxon>Bacillati</taxon>
        <taxon>Actinomycetota</taxon>
        <taxon>Actinomycetes</taxon>
        <taxon>Streptosporangiales</taxon>
        <taxon>Thermomonosporaceae</taxon>
        <taxon>Actinomadura</taxon>
    </lineage>
</organism>
<proteinExistence type="predicted"/>
<dbReference type="EMBL" id="FZNP01000005">
    <property type="protein sequence ID" value="SNR68400.1"/>
    <property type="molecule type" value="Genomic_DNA"/>
</dbReference>
<name>A0A238YBK1_9ACTN</name>
<keyword evidence="3" id="KW-1185">Reference proteome</keyword>
<dbReference type="Proteomes" id="UP000198420">
    <property type="component" value="Unassembled WGS sequence"/>
</dbReference>
<feature type="region of interest" description="Disordered" evidence="1">
    <location>
        <begin position="58"/>
        <end position="84"/>
    </location>
</feature>
<dbReference type="OrthoDB" id="3483407at2"/>
<dbReference type="RefSeq" id="WP_089312497.1">
    <property type="nucleotide sequence ID" value="NZ_FZNP01000005.1"/>
</dbReference>
<sequence length="196" mass="20996">MNEENSRSRPASRRRAALIAAVGATALGGAAATALVVSGGASPQASAGRVAAHSGIAASAAAKPEQQNQAGGGTVHESASKRAREQCRTVDRYIPYHSLTKLEKIQWHSSVQYCWTGKKVRIVRAGSYLKPETSTITAAPKPERIVYNKKHSAVTVMVSADVAWNTPWGATYNHPKVQYRMWAINGAHTYKPISTS</sequence>
<reference evidence="3" key="1">
    <citation type="submission" date="2017-06" db="EMBL/GenBank/DDBJ databases">
        <authorList>
            <person name="Varghese N."/>
            <person name="Submissions S."/>
        </authorList>
    </citation>
    <scope>NUCLEOTIDE SEQUENCE [LARGE SCALE GENOMIC DNA]</scope>
    <source>
        <strain evidence="3">DSM 44485</strain>
    </source>
</reference>
<evidence type="ECO:0000313" key="2">
    <source>
        <dbReference type="EMBL" id="SNR68400.1"/>
    </source>
</evidence>
<evidence type="ECO:0000256" key="1">
    <source>
        <dbReference type="SAM" id="MobiDB-lite"/>
    </source>
</evidence>
<accession>A0A238YBK1</accession>
<evidence type="ECO:0000313" key="3">
    <source>
        <dbReference type="Proteomes" id="UP000198420"/>
    </source>
</evidence>
<dbReference type="AlphaFoldDB" id="A0A238YBK1"/>
<gene>
    <name evidence="2" type="ORF">SAMN06265355_105410</name>
</gene>
<dbReference type="PROSITE" id="PS51318">
    <property type="entry name" value="TAT"/>
    <property type="match status" value="1"/>
</dbReference>